<name>A0ABN7WXW8_GIGMA</name>
<feature type="non-terminal residue" evidence="1">
    <location>
        <position position="1"/>
    </location>
</feature>
<gene>
    <name evidence="1" type="ORF">GMARGA_LOCUS36002</name>
</gene>
<dbReference type="Proteomes" id="UP000789901">
    <property type="component" value="Unassembled WGS sequence"/>
</dbReference>
<dbReference type="EMBL" id="CAJVQB010069095">
    <property type="protein sequence ID" value="CAG8842469.1"/>
    <property type="molecule type" value="Genomic_DNA"/>
</dbReference>
<protein>
    <submittedName>
        <fullName evidence="1">43414_t:CDS:1</fullName>
    </submittedName>
</protein>
<evidence type="ECO:0000313" key="1">
    <source>
        <dbReference type="EMBL" id="CAG8842469.1"/>
    </source>
</evidence>
<feature type="non-terminal residue" evidence="1">
    <location>
        <position position="366"/>
    </location>
</feature>
<sequence length="366" mass="42029">FMTMDLCETSNVEWNDPDNTYDCLDSNFSLATDSVSEISSVLNDNNSHKFFFNYKALQKTHESIYNIDDDVTMNNIKDDSSFISSERNSTDFNALEEDYEIDDIPCENLVLCVVLDIYDGEIRHCPNYEKSRYRLRSLRQLIGTWEIDKSVVDKNNPKSMVHTLGVCSSHFSFDQNRLYSAAAKQEQPIENSGHLFKRKRTGVKSYTCHDQHVDDSKNALILLGRWLTVIAESNDKKLKQDTLNKMTDNHQLEKLLMSENQSNKLAKASLKDHLFEIGPSTFTNQMFLKFENIFYNLSACNEKEVDIDKVYEELVKLIEPGCQVPVPNIVILEPGDNPCSDEAVHKACKMFFDNIGKKTNRHGKID</sequence>
<comment type="caution">
    <text evidence="1">The sequence shown here is derived from an EMBL/GenBank/DDBJ whole genome shotgun (WGS) entry which is preliminary data.</text>
</comment>
<reference evidence="1 2" key="1">
    <citation type="submission" date="2021-06" db="EMBL/GenBank/DDBJ databases">
        <authorList>
            <person name="Kallberg Y."/>
            <person name="Tangrot J."/>
            <person name="Rosling A."/>
        </authorList>
    </citation>
    <scope>NUCLEOTIDE SEQUENCE [LARGE SCALE GENOMIC DNA]</scope>
    <source>
        <strain evidence="1 2">120-4 pot B 10/14</strain>
    </source>
</reference>
<accession>A0ABN7WXW8</accession>
<keyword evidence="2" id="KW-1185">Reference proteome</keyword>
<proteinExistence type="predicted"/>
<evidence type="ECO:0000313" key="2">
    <source>
        <dbReference type="Proteomes" id="UP000789901"/>
    </source>
</evidence>
<organism evidence="1 2">
    <name type="scientific">Gigaspora margarita</name>
    <dbReference type="NCBI Taxonomy" id="4874"/>
    <lineage>
        <taxon>Eukaryota</taxon>
        <taxon>Fungi</taxon>
        <taxon>Fungi incertae sedis</taxon>
        <taxon>Mucoromycota</taxon>
        <taxon>Glomeromycotina</taxon>
        <taxon>Glomeromycetes</taxon>
        <taxon>Diversisporales</taxon>
        <taxon>Gigasporaceae</taxon>
        <taxon>Gigaspora</taxon>
    </lineage>
</organism>